<protein>
    <submittedName>
        <fullName evidence="1">Uncharacterized protein</fullName>
    </submittedName>
</protein>
<comment type="caution">
    <text evidence="1">The sequence shown here is derived from an EMBL/GenBank/DDBJ whole genome shotgun (WGS) entry which is preliminary data.</text>
</comment>
<organism evidence="1 2">
    <name type="scientific">Mycena pura</name>
    <dbReference type="NCBI Taxonomy" id="153505"/>
    <lineage>
        <taxon>Eukaryota</taxon>
        <taxon>Fungi</taxon>
        <taxon>Dikarya</taxon>
        <taxon>Basidiomycota</taxon>
        <taxon>Agaricomycotina</taxon>
        <taxon>Agaricomycetes</taxon>
        <taxon>Agaricomycetidae</taxon>
        <taxon>Agaricales</taxon>
        <taxon>Marasmiineae</taxon>
        <taxon>Mycenaceae</taxon>
        <taxon>Mycena</taxon>
    </lineage>
</organism>
<evidence type="ECO:0000313" key="1">
    <source>
        <dbReference type="EMBL" id="KAJ7202142.1"/>
    </source>
</evidence>
<reference evidence="1" key="1">
    <citation type="submission" date="2023-03" db="EMBL/GenBank/DDBJ databases">
        <title>Massive genome expansion in bonnet fungi (Mycena s.s.) driven by repeated elements and novel gene families across ecological guilds.</title>
        <authorList>
            <consortium name="Lawrence Berkeley National Laboratory"/>
            <person name="Harder C.B."/>
            <person name="Miyauchi S."/>
            <person name="Viragh M."/>
            <person name="Kuo A."/>
            <person name="Thoen E."/>
            <person name="Andreopoulos B."/>
            <person name="Lu D."/>
            <person name="Skrede I."/>
            <person name="Drula E."/>
            <person name="Henrissat B."/>
            <person name="Morin E."/>
            <person name="Kohler A."/>
            <person name="Barry K."/>
            <person name="LaButti K."/>
            <person name="Morin E."/>
            <person name="Salamov A."/>
            <person name="Lipzen A."/>
            <person name="Mereny Z."/>
            <person name="Hegedus B."/>
            <person name="Baldrian P."/>
            <person name="Stursova M."/>
            <person name="Weitz H."/>
            <person name="Taylor A."/>
            <person name="Grigoriev I.V."/>
            <person name="Nagy L.G."/>
            <person name="Martin F."/>
            <person name="Kauserud H."/>
        </authorList>
    </citation>
    <scope>NUCLEOTIDE SEQUENCE</scope>
    <source>
        <strain evidence="1">9144</strain>
    </source>
</reference>
<sequence>MPIFLNEKLPTHSDAYGSVSHPSIRHEGARRRKPKGQIFFLVSLCSVSIGLALWRHFPTVRQPIGGSSSSVSVKSADDPRLEWYQNPDDAKYCLEWEADAEKNLAFASLELPVTASLLFFLSRGPVAGHIEIYRRPGRNQPEALVNVTMQYHASEDLSRTKVCRMGSGEEHGVLFWAEYSRALTQPAQDIRFQITVQLPARGGWKEYKDLSTDLPLFSHALDDFTDIWGGAIFEVVRFKSSNAPIHHGGLAAHSAFIQTSNAQVQGLFLGMDAYSVQTSNASIASEALLAADEDSPNSGPRIDLRTSNGKINALLLLADNTVLSAEIHTTLAPLEITVYQHNVYHAAQMTVLRLSASTSAARAALHLDSGYEGTYELHTRSPGEASVEEKPDVEDPLGLGRLRMVTREPTERGAHLRGSVFWSEAGEPGGMADRGFITVSTSVEHVELFLDESLEGSGGLE</sequence>
<keyword evidence="2" id="KW-1185">Reference proteome</keyword>
<dbReference type="AlphaFoldDB" id="A0AAD6VB83"/>
<name>A0AAD6VB83_9AGAR</name>
<accession>A0AAD6VB83</accession>
<dbReference type="EMBL" id="JARJCW010000056">
    <property type="protein sequence ID" value="KAJ7202142.1"/>
    <property type="molecule type" value="Genomic_DNA"/>
</dbReference>
<evidence type="ECO:0000313" key="2">
    <source>
        <dbReference type="Proteomes" id="UP001219525"/>
    </source>
</evidence>
<proteinExistence type="predicted"/>
<dbReference type="Proteomes" id="UP001219525">
    <property type="component" value="Unassembled WGS sequence"/>
</dbReference>
<gene>
    <name evidence="1" type="ORF">GGX14DRAFT_463953</name>
</gene>